<dbReference type="Proteomes" id="UP000198418">
    <property type="component" value="Unassembled WGS sequence"/>
</dbReference>
<dbReference type="Pfam" id="PF12706">
    <property type="entry name" value="Lactamase_B_2"/>
    <property type="match status" value="1"/>
</dbReference>
<keyword evidence="3" id="KW-1185">Reference proteome</keyword>
<reference evidence="3" key="1">
    <citation type="submission" date="2017-06" db="EMBL/GenBank/DDBJ databases">
        <authorList>
            <person name="Varghese N."/>
            <person name="Submissions S."/>
        </authorList>
    </citation>
    <scope>NUCLEOTIDE SEQUENCE [LARGE SCALE GENOMIC DNA]</scope>
    <source>
        <strain evidence="3">DSM 137</strain>
    </source>
</reference>
<dbReference type="PANTHER" id="PTHR42663:SF6">
    <property type="entry name" value="HYDROLASE C777.06C-RELATED"/>
    <property type="match status" value="1"/>
</dbReference>
<dbReference type="SUPFAM" id="SSF56281">
    <property type="entry name" value="Metallo-hydrolase/oxidoreductase"/>
    <property type="match status" value="1"/>
</dbReference>
<gene>
    <name evidence="2" type="ORF">SAMN06265338_103180</name>
</gene>
<dbReference type="AlphaFoldDB" id="A0A212RAJ0"/>
<dbReference type="CDD" id="cd16279">
    <property type="entry name" value="metallo-hydrolase-like_MBL-fold"/>
    <property type="match status" value="1"/>
</dbReference>
<dbReference type="EMBL" id="FYDG01000003">
    <property type="protein sequence ID" value="SNB69197.1"/>
    <property type="molecule type" value="Genomic_DNA"/>
</dbReference>
<protein>
    <submittedName>
        <fullName evidence="2">Phosphoribosyl 1,2-cyclic phosphate phosphodiesterase</fullName>
    </submittedName>
</protein>
<dbReference type="InterPro" id="IPR036866">
    <property type="entry name" value="RibonucZ/Hydroxyglut_hydro"/>
</dbReference>
<sequence length="264" mass="29430">MSLEIAILGCGSSAGVPRVGQGWGACDPNNPKNRRRRCAILVDKPGPQGPTRFLVDAGPDIREQLIAAEVDRLDALLLTHAHADHIHGLDDVRPLTMQMRSLIDCYLDAPTWETIGVRFDYLFKTPPGSAYPPLLVPHFLTPGEAFAPEGPAGPLEVLPFRLNHGDIDALGFRFENFAYTPDVKVIPDESAAFLENLDLWVIDTLRYRIHPTHFSLMEALEMIDRFRPKRAVLTNLHTDMDYDTLRGQLPEGVEPAFDGMRLTV</sequence>
<evidence type="ECO:0000313" key="2">
    <source>
        <dbReference type="EMBL" id="SNB69197.1"/>
    </source>
</evidence>
<dbReference type="RefSeq" id="WP_088520299.1">
    <property type="nucleotide sequence ID" value="NZ_FYDG01000003.1"/>
</dbReference>
<dbReference type="PANTHER" id="PTHR42663">
    <property type="entry name" value="HYDROLASE C777.06C-RELATED-RELATED"/>
    <property type="match status" value="1"/>
</dbReference>
<dbReference type="Gene3D" id="3.60.15.10">
    <property type="entry name" value="Ribonuclease Z/Hydroxyacylglutathione hydrolase-like"/>
    <property type="match status" value="1"/>
</dbReference>
<dbReference type="SMART" id="SM00849">
    <property type="entry name" value="Lactamase_B"/>
    <property type="match status" value="1"/>
</dbReference>
<proteinExistence type="predicted"/>
<organism evidence="2 3">
    <name type="scientific">Rhodoblastus acidophilus</name>
    <name type="common">Rhodopseudomonas acidophila</name>
    <dbReference type="NCBI Taxonomy" id="1074"/>
    <lineage>
        <taxon>Bacteria</taxon>
        <taxon>Pseudomonadati</taxon>
        <taxon>Pseudomonadota</taxon>
        <taxon>Alphaproteobacteria</taxon>
        <taxon>Hyphomicrobiales</taxon>
        <taxon>Rhodoblastaceae</taxon>
        <taxon>Rhodoblastus</taxon>
    </lineage>
</organism>
<dbReference type="OrthoDB" id="9781189at2"/>
<feature type="domain" description="Metallo-beta-lactamase" evidence="1">
    <location>
        <begin position="35"/>
        <end position="236"/>
    </location>
</feature>
<dbReference type="InterPro" id="IPR001279">
    <property type="entry name" value="Metallo-B-lactamas"/>
</dbReference>
<name>A0A212RAJ0_RHOAC</name>
<evidence type="ECO:0000313" key="3">
    <source>
        <dbReference type="Proteomes" id="UP000198418"/>
    </source>
</evidence>
<accession>A0A212RAJ0</accession>
<evidence type="ECO:0000259" key="1">
    <source>
        <dbReference type="SMART" id="SM00849"/>
    </source>
</evidence>